<proteinExistence type="predicted"/>
<sequence length="39" mass="4405">MTGFDSVKMRFGEKLPNNGILATITKNGNRYDHPITHDD</sequence>
<accession>A0ABR4TQN6</accession>
<evidence type="ECO:0000313" key="2">
    <source>
        <dbReference type="Proteomes" id="UP000027463"/>
    </source>
</evidence>
<comment type="caution">
    <text evidence="1">The sequence shown here is derived from an EMBL/GenBank/DDBJ whole genome shotgun (WGS) entry which is preliminary data.</text>
</comment>
<dbReference type="Proteomes" id="UP000027463">
    <property type="component" value="Unassembled WGS sequence"/>
</dbReference>
<reference evidence="1 2" key="1">
    <citation type="submission" date="2013-07" db="EMBL/GenBank/DDBJ databases">
        <title>Thalassospira permensis NBRC 106175 Genome Sequencing.</title>
        <authorList>
            <person name="Lai Q."/>
            <person name="Shao Z."/>
        </authorList>
    </citation>
    <scope>NUCLEOTIDE SEQUENCE [LARGE SCALE GENOMIC DNA]</scope>
    <source>
        <strain evidence="1 2">NBRC 106175</strain>
    </source>
</reference>
<keyword evidence="2" id="KW-1185">Reference proteome</keyword>
<dbReference type="EMBL" id="AUNC01000011">
    <property type="protein sequence ID" value="KEO58009.1"/>
    <property type="molecule type" value="Genomic_DNA"/>
</dbReference>
<evidence type="ECO:0000313" key="1">
    <source>
        <dbReference type="EMBL" id="KEO58009.1"/>
    </source>
</evidence>
<name>A0ABR4TQN6_9PROT</name>
<gene>
    <name evidence="1" type="ORF">SMB34_15995</name>
</gene>
<protein>
    <submittedName>
        <fullName evidence="1">Uncharacterized protein</fullName>
    </submittedName>
</protein>
<organism evidence="1 2">
    <name type="scientific">Thalassospira permensis NBRC 106175</name>
    <dbReference type="NCBI Taxonomy" id="1353532"/>
    <lineage>
        <taxon>Bacteria</taxon>
        <taxon>Pseudomonadati</taxon>
        <taxon>Pseudomonadota</taxon>
        <taxon>Alphaproteobacteria</taxon>
        <taxon>Rhodospirillales</taxon>
        <taxon>Thalassospiraceae</taxon>
        <taxon>Thalassospira</taxon>
    </lineage>
</organism>